<evidence type="ECO:0000256" key="1">
    <source>
        <dbReference type="SAM" id="MobiDB-lite"/>
    </source>
</evidence>
<protein>
    <submittedName>
        <fullName evidence="3">Uncharacterized protein</fullName>
    </submittedName>
</protein>
<keyword evidence="2" id="KW-0732">Signal</keyword>
<dbReference type="AlphaFoldDB" id="A0A819LR84"/>
<feature type="signal peptide" evidence="2">
    <location>
        <begin position="1"/>
        <end position="27"/>
    </location>
</feature>
<keyword evidence="4" id="KW-1185">Reference proteome</keyword>
<sequence length="111" mass="12146">MGALEIIDISITSRLLLLNLILLPSIGIPIADVINENDCVALLKGPRNISPTTISISDSNTTEELQIETGVGLTRNTRRKRSRQVAPASEQNGARSPRHAKIPLEQLEQRL</sequence>
<proteinExistence type="predicted"/>
<name>A0A819LR84_9BILA</name>
<evidence type="ECO:0000256" key="2">
    <source>
        <dbReference type="SAM" id="SignalP"/>
    </source>
</evidence>
<evidence type="ECO:0000313" key="3">
    <source>
        <dbReference type="EMBL" id="CAF3967725.1"/>
    </source>
</evidence>
<feature type="chain" id="PRO_5033031859" evidence="2">
    <location>
        <begin position="28"/>
        <end position="111"/>
    </location>
</feature>
<evidence type="ECO:0000313" key="4">
    <source>
        <dbReference type="Proteomes" id="UP000663866"/>
    </source>
</evidence>
<organism evidence="3 4">
    <name type="scientific">Rotaria magnacalcarata</name>
    <dbReference type="NCBI Taxonomy" id="392030"/>
    <lineage>
        <taxon>Eukaryota</taxon>
        <taxon>Metazoa</taxon>
        <taxon>Spiralia</taxon>
        <taxon>Gnathifera</taxon>
        <taxon>Rotifera</taxon>
        <taxon>Eurotatoria</taxon>
        <taxon>Bdelloidea</taxon>
        <taxon>Philodinida</taxon>
        <taxon>Philodinidae</taxon>
        <taxon>Rotaria</taxon>
    </lineage>
</organism>
<gene>
    <name evidence="3" type="ORF">OVN521_LOCUS13185</name>
</gene>
<dbReference type="EMBL" id="CAJOBG010001903">
    <property type="protein sequence ID" value="CAF3967725.1"/>
    <property type="molecule type" value="Genomic_DNA"/>
</dbReference>
<accession>A0A819LR84</accession>
<comment type="caution">
    <text evidence="3">The sequence shown here is derived from an EMBL/GenBank/DDBJ whole genome shotgun (WGS) entry which is preliminary data.</text>
</comment>
<feature type="region of interest" description="Disordered" evidence="1">
    <location>
        <begin position="70"/>
        <end position="111"/>
    </location>
</feature>
<dbReference type="Proteomes" id="UP000663866">
    <property type="component" value="Unassembled WGS sequence"/>
</dbReference>
<reference evidence="3" key="1">
    <citation type="submission" date="2021-02" db="EMBL/GenBank/DDBJ databases">
        <authorList>
            <person name="Nowell W R."/>
        </authorList>
    </citation>
    <scope>NUCLEOTIDE SEQUENCE</scope>
</reference>